<dbReference type="SMART" id="SM00256">
    <property type="entry name" value="FBOX"/>
    <property type="match status" value="1"/>
</dbReference>
<dbReference type="HOGENOM" id="CLU_097329_0_0_1"/>
<evidence type="ECO:0000313" key="6">
    <source>
        <dbReference type="Proteomes" id="UP000002051"/>
    </source>
</evidence>
<evidence type="ECO:0000313" key="4">
    <source>
        <dbReference type="EMBL" id="AES64373.1"/>
    </source>
</evidence>
<dbReference type="InterPro" id="IPR016024">
    <property type="entry name" value="ARM-type_fold"/>
</dbReference>
<dbReference type="EMBL" id="AC149207">
    <property type="protein sequence ID" value="ABN09759.1"/>
    <property type="molecule type" value="Genomic_DNA"/>
</dbReference>
<dbReference type="SUPFAM" id="SSF81383">
    <property type="entry name" value="F-box domain"/>
    <property type="match status" value="1"/>
</dbReference>
<feature type="region of interest" description="Disordered" evidence="1">
    <location>
        <begin position="114"/>
        <end position="162"/>
    </location>
</feature>
<keyword evidence="6" id="KW-1185">Reference proteome</keyword>
<dbReference type="eggNOG" id="ENOG502QPW5">
    <property type="taxonomic scope" value="Eukaryota"/>
</dbReference>
<keyword evidence="3" id="KW-0195">Cyclin</keyword>
<feature type="compositionally biased region" description="Acidic residues" evidence="1">
    <location>
        <begin position="118"/>
        <end position="158"/>
    </location>
</feature>
<protein>
    <submittedName>
        <fullName evidence="3">Cyclin-like F-box</fullName>
    </submittedName>
    <submittedName>
        <fullName evidence="4">F-box-like protein</fullName>
    </submittedName>
</protein>
<dbReference type="PROSITE" id="PS50181">
    <property type="entry name" value="FBOX"/>
    <property type="match status" value="1"/>
</dbReference>
<evidence type="ECO:0000259" key="2">
    <source>
        <dbReference type="PROSITE" id="PS50181"/>
    </source>
</evidence>
<dbReference type="InterPro" id="IPR036047">
    <property type="entry name" value="F-box-like_dom_sf"/>
</dbReference>
<proteinExistence type="predicted"/>
<dbReference type="Proteomes" id="UP000002051">
    <property type="component" value="Chromosome 2"/>
</dbReference>
<gene>
    <name evidence="4" type="ordered locus">MTR_2g021640</name>
    <name evidence="3" type="ORF">MtrDRAFT_AC149207g23v2</name>
</gene>
<dbReference type="SUPFAM" id="SSF48371">
    <property type="entry name" value="ARM repeat"/>
    <property type="match status" value="1"/>
</dbReference>
<dbReference type="EMBL" id="CM001218">
    <property type="protein sequence ID" value="AES64373.1"/>
    <property type="molecule type" value="Genomic_DNA"/>
</dbReference>
<dbReference type="Pfam" id="PF00646">
    <property type="entry name" value="F-box"/>
    <property type="match status" value="1"/>
</dbReference>
<reference evidence="3" key="2">
    <citation type="submission" date="2007-03" db="EMBL/GenBank/DDBJ databases">
        <authorList>
            <consortium name="The International Medicago Genome Annotation Group"/>
        </authorList>
    </citation>
    <scope>NUCLEOTIDE SEQUENCE</scope>
</reference>
<dbReference type="EnsemblPlants" id="AES64373">
    <property type="protein sequence ID" value="AES64373"/>
    <property type="gene ID" value="MTR_2g021640"/>
</dbReference>
<evidence type="ECO:0000313" key="5">
    <source>
        <dbReference type="EnsemblPlants" id="AES64373"/>
    </source>
</evidence>
<reference evidence="3" key="1">
    <citation type="submission" date="2005-04" db="EMBL/GenBank/DDBJ databases">
        <authorList>
            <person name="Town C.D."/>
        </authorList>
    </citation>
    <scope>NUCLEOTIDE SEQUENCE</scope>
</reference>
<dbReference type="PaxDb" id="3880-AES64373"/>
<dbReference type="AlphaFoldDB" id="A2Q240"/>
<reference evidence="4 6" key="4">
    <citation type="journal article" date="2014" name="BMC Genomics">
        <title>An improved genome release (version Mt4.0) for the model legume Medicago truncatula.</title>
        <authorList>
            <person name="Tang H."/>
            <person name="Krishnakumar V."/>
            <person name="Bidwell S."/>
            <person name="Rosen B."/>
            <person name="Chan A."/>
            <person name="Zhou S."/>
            <person name="Gentzbittel L."/>
            <person name="Childs K.L."/>
            <person name="Yandell M."/>
            <person name="Gundlach H."/>
            <person name="Mayer K.F."/>
            <person name="Schwartz D.C."/>
            <person name="Town C.D."/>
        </authorList>
    </citation>
    <scope>GENOME REANNOTATION</scope>
    <source>
        <strain evidence="5 6">cv. Jemalong A17</strain>
    </source>
</reference>
<reference evidence="4 6" key="3">
    <citation type="journal article" date="2011" name="Nature">
        <title>The Medicago genome provides insight into the evolution of rhizobial symbioses.</title>
        <authorList>
            <person name="Young N.D."/>
            <person name="Debelle F."/>
            <person name="Oldroyd G.E."/>
            <person name="Geurts R."/>
            <person name="Cannon S.B."/>
            <person name="Udvardi M.K."/>
            <person name="Benedito V.A."/>
            <person name="Mayer K.F."/>
            <person name="Gouzy J."/>
            <person name="Schoof H."/>
            <person name="Van de Peer Y."/>
            <person name="Proost S."/>
            <person name="Cook D.R."/>
            <person name="Meyers B.C."/>
            <person name="Spannagl M."/>
            <person name="Cheung F."/>
            <person name="De Mita S."/>
            <person name="Krishnakumar V."/>
            <person name="Gundlach H."/>
            <person name="Zhou S."/>
            <person name="Mudge J."/>
            <person name="Bharti A.K."/>
            <person name="Murray J.D."/>
            <person name="Naoumkina M.A."/>
            <person name="Rosen B."/>
            <person name="Silverstein K.A."/>
            <person name="Tang H."/>
            <person name="Rombauts S."/>
            <person name="Zhao P.X."/>
            <person name="Zhou P."/>
            <person name="Barbe V."/>
            <person name="Bardou P."/>
            <person name="Bechner M."/>
            <person name="Bellec A."/>
            <person name="Berger A."/>
            <person name="Berges H."/>
            <person name="Bidwell S."/>
            <person name="Bisseling T."/>
            <person name="Choisne N."/>
            <person name="Couloux A."/>
            <person name="Denny R."/>
            <person name="Deshpande S."/>
            <person name="Dai X."/>
            <person name="Doyle J.J."/>
            <person name="Dudez A.M."/>
            <person name="Farmer A.D."/>
            <person name="Fouteau S."/>
            <person name="Franken C."/>
            <person name="Gibelin C."/>
            <person name="Gish J."/>
            <person name="Goldstein S."/>
            <person name="Gonzalez A.J."/>
            <person name="Green P.J."/>
            <person name="Hallab A."/>
            <person name="Hartog M."/>
            <person name="Hua A."/>
            <person name="Humphray S.J."/>
            <person name="Jeong D.H."/>
            <person name="Jing Y."/>
            <person name="Jocker A."/>
            <person name="Kenton S.M."/>
            <person name="Kim D.J."/>
            <person name="Klee K."/>
            <person name="Lai H."/>
            <person name="Lang C."/>
            <person name="Lin S."/>
            <person name="Macmil S.L."/>
            <person name="Magdelenat G."/>
            <person name="Matthews L."/>
            <person name="McCorrison J."/>
            <person name="Monaghan E.L."/>
            <person name="Mun J.H."/>
            <person name="Najar F.Z."/>
            <person name="Nicholson C."/>
            <person name="Noirot C."/>
            <person name="O'Bleness M."/>
            <person name="Paule C.R."/>
            <person name="Poulain J."/>
            <person name="Prion F."/>
            <person name="Qin B."/>
            <person name="Qu C."/>
            <person name="Retzel E.F."/>
            <person name="Riddle C."/>
            <person name="Sallet E."/>
            <person name="Samain S."/>
            <person name="Samson N."/>
            <person name="Sanders I."/>
            <person name="Saurat O."/>
            <person name="Scarpelli C."/>
            <person name="Schiex T."/>
            <person name="Segurens B."/>
            <person name="Severin A.J."/>
            <person name="Sherrier D.J."/>
            <person name="Shi R."/>
            <person name="Sims S."/>
            <person name="Singer S.R."/>
            <person name="Sinharoy S."/>
            <person name="Sterck L."/>
            <person name="Viollet A."/>
            <person name="Wang B.B."/>
            <person name="Wang K."/>
            <person name="Wang M."/>
            <person name="Wang X."/>
            <person name="Warfsmann J."/>
            <person name="Weissenbach J."/>
            <person name="White D.D."/>
            <person name="White J.D."/>
            <person name="Wiley G.B."/>
            <person name="Wincker P."/>
            <person name="Xing Y."/>
            <person name="Yang L."/>
            <person name="Yao Z."/>
            <person name="Ying F."/>
            <person name="Zhai J."/>
            <person name="Zhou L."/>
            <person name="Zuber A."/>
            <person name="Denarie J."/>
            <person name="Dixon R.A."/>
            <person name="May G.D."/>
            <person name="Schwartz D.C."/>
            <person name="Rogers J."/>
            <person name="Quetier F."/>
            <person name="Town C.D."/>
            <person name="Roe B.A."/>
        </authorList>
    </citation>
    <scope>NUCLEOTIDE SEQUENCE [LARGE SCALE GENOMIC DNA]</scope>
    <source>
        <strain evidence="4">A17</strain>
        <strain evidence="5 6">cv. Jemalong A17</strain>
    </source>
</reference>
<name>A2Q240_MEDTR</name>
<dbReference type="Gene3D" id="1.20.1280.50">
    <property type="match status" value="1"/>
</dbReference>
<evidence type="ECO:0000313" key="3">
    <source>
        <dbReference type="EMBL" id="ABN09759.1"/>
    </source>
</evidence>
<feature type="domain" description="F-box" evidence="2">
    <location>
        <begin position="38"/>
        <end position="84"/>
    </location>
</feature>
<dbReference type="InterPro" id="IPR001810">
    <property type="entry name" value="F-box_dom"/>
</dbReference>
<sequence>MVATLSHYHPSFLMWKMRQCFNHARLSLRCVCKFVIENPNTVVLPEELIIEIISRVDSSNTLQLRCVCKLWNSLVLDSQFVKKHFQVLRIYIGGLFVKTVKDMDALNLQFIRNPSVPQEEEEEEEKEDDDDEEEEEEEEEVEEEEAEEEEEEEFETTGDEMQIVEGKLKCQVLEDRVKCLQSFLRSYLKLATSSSFH</sequence>
<organism evidence="3">
    <name type="scientific">Medicago truncatula</name>
    <name type="common">Barrel medic</name>
    <name type="synonym">Medicago tribuloides</name>
    <dbReference type="NCBI Taxonomy" id="3880"/>
    <lineage>
        <taxon>Eukaryota</taxon>
        <taxon>Viridiplantae</taxon>
        <taxon>Streptophyta</taxon>
        <taxon>Embryophyta</taxon>
        <taxon>Tracheophyta</taxon>
        <taxon>Spermatophyta</taxon>
        <taxon>Magnoliopsida</taxon>
        <taxon>eudicotyledons</taxon>
        <taxon>Gunneridae</taxon>
        <taxon>Pentapetalae</taxon>
        <taxon>rosids</taxon>
        <taxon>fabids</taxon>
        <taxon>Fabales</taxon>
        <taxon>Fabaceae</taxon>
        <taxon>Papilionoideae</taxon>
        <taxon>50 kb inversion clade</taxon>
        <taxon>NPAAA clade</taxon>
        <taxon>Hologalegina</taxon>
        <taxon>IRL clade</taxon>
        <taxon>Trifolieae</taxon>
        <taxon>Medicago</taxon>
    </lineage>
</organism>
<accession>A2Q240</accession>
<evidence type="ECO:0000256" key="1">
    <source>
        <dbReference type="SAM" id="MobiDB-lite"/>
    </source>
</evidence>
<reference evidence="5" key="5">
    <citation type="submission" date="2015-04" db="UniProtKB">
        <authorList>
            <consortium name="EnsemblPlants"/>
        </authorList>
    </citation>
    <scope>IDENTIFICATION</scope>
    <source>
        <strain evidence="5">cv. Jemalong A17</strain>
    </source>
</reference>